<keyword evidence="3" id="KW-1185">Reference proteome</keyword>
<proteinExistence type="predicted"/>
<accession>A0A518BN59</accession>
<dbReference type="InterPro" id="IPR011048">
    <property type="entry name" value="Haem_d1_sf"/>
</dbReference>
<evidence type="ECO:0000313" key="3">
    <source>
        <dbReference type="Proteomes" id="UP000316921"/>
    </source>
</evidence>
<dbReference type="InterPro" id="IPR011044">
    <property type="entry name" value="Quino_amine_DH_bsu"/>
</dbReference>
<dbReference type="RefSeq" id="WP_145067395.1">
    <property type="nucleotide sequence ID" value="NZ_CP036287.1"/>
</dbReference>
<feature type="region of interest" description="Disordered" evidence="1">
    <location>
        <begin position="33"/>
        <end position="53"/>
    </location>
</feature>
<sequence length="919" mass="93335">MLHLPFTLIACLQGPIEVPGELLFRPHGDPLIRHTELPAPPAPGGSSPGELPPLLGQAGQLCSGLGLVFAPNFDQIEGDTPSAVAFTPDGSRYLIAHRDSKNLIEFDTATNDFLRAIDVSGSPQDLALTPDGSTAVVANMLEGTVSFIDLASGTETTTATGFSQPAVVRLTGDGSRAVVGNWGAQELVVLDVASGAELLRVGGMGFWATGWFASEAGASGTLVEQLEVSGNTAVHPDRVHDEIVLVDVVTGTTTRLTSLEEPRGLALTPDGATAVIAHGGLAKAISVVDVASATITKAIFLNLFPIGAITVDPSGTTAVVAASTGPTIGNNSLVVDLVSGAVSPVVPTGWIGTYRRTADGNHALGFGQRIVLVEFASGAIVADLDGPAWTALGAISPTADKAVLVTNSAGEDRLVVETTGAGASISFQDTTGQGLEADATRRIAISADGRVAVTTNVLSDTATIWDVPGATLVKVVEVGDRPEGVALTPDGSLAVVANLDSTFVSVIDVATATVTQIPISFRGSEVAISPDGTQAFVATIDDGDGVWRIDLTTLTVSGAKIPTGDMAFFNTGYGYASGIALSPDGSRLAVCNTFSNSVTVLDTQAWSTLGTVAVSSRPLRAVWNAAGTTCYVGCYAGNQVARIQVGAGPPQLTGSFPSPNGPLHLALAPDEQSLVTAGGLAGMVRIALPSGAATATAPLPGKVVGLTYSAKGELLAPFGRWDFLTSSGTYFANYEGTLRFADPATLGVLNEIVIDPHSPSDYAIDAASEVLVLPSVHVQGVTFVRLNAGLVAEPAAISITSGGSQDLCLDAGVAFAGQVYLVLGSASGTAPGLTVDAVTLPLVPDPYLFWTLTAAGNAPFVGTLGVLDGLGRATAAIVLGPLLDPNLAGLDLHHAFVALDPLMGTVGFASEAVGLELAP</sequence>
<name>A0A518BN59_9BACT</name>
<gene>
    <name evidence="2" type="ORF">Pla133_35110</name>
</gene>
<reference evidence="2 3" key="1">
    <citation type="submission" date="2019-02" db="EMBL/GenBank/DDBJ databases">
        <title>Deep-cultivation of Planctomycetes and their phenomic and genomic characterization uncovers novel biology.</title>
        <authorList>
            <person name="Wiegand S."/>
            <person name="Jogler M."/>
            <person name="Boedeker C."/>
            <person name="Pinto D."/>
            <person name="Vollmers J."/>
            <person name="Rivas-Marin E."/>
            <person name="Kohn T."/>
            <person name="Peeters S.H."/>
            <person name="Heuer A."/>
            <person name="Rast P."/>
            <person name="Oberbeckmann S."/>
            <person name="Bunk B."/>
            <person name="Jeske O."/>
            <person name="Meyerdierks A."/>
            <person name="Storesund J.E."/>
            <person name="Kallscheuer N."/>
            <person name="Luecker S."/>
            <person name="Lage O.M."/>
            <person name="Pohl T."/>
            <person name="Merkel B.J."/>
            <person name="Hornburger P."/>
            <person name="Mueller R.-W."/>
            <person name="Bruemmer F."/>
            <person name="Labrenz M."/>
            <person name="Spormann A.M."/>
            <person name="Op den Camp H."/>
            <person name="Overmann J."/>
            <person name="Amann R."/>
            <person name="Jetten M.S.M."/>
            <person name="Mascher T."/>
            <person name="Medema M.H."/>
            <person name="Devos D.P."/>
            <person name="Kaster A.-K."/>
            <person name="Ovreas L."/>
            <person name="Rohde M."/>
            <person name="Galperin M.Y."/>
            <person name="Jogler C."/>
        </authorList>
    </citation>
    <scope>NUCLEOTIDE SEQUENCE [LARGE SCALE GENOMIC DNA]</scope>
    <source>
        <strain evidence="2 3">Pla133</strain>
    </source>
</reference>
<dbReference type="PANTHER" id="PTHR47197:SF3">
    <property type="entry name" value="DIHYDRO-HEME D1 DEHYDROGENASE"/>
    <property type="match status" value="1"/>
</dbReference>
<dbReference type="InterPro" id="IPR051200">
    <property type="entry name" value="Host-pathogen_enzymatic-act"/>
</dbReference>
<dbReference type="SUPFAM" id="SSF51004">
    <property type="entry name" value="C-terminal (heme d1) domain of cytochrome cd1-nitrite reductase"/>
    <property type="match status" value="1"/>
</dbReference>
<dbReference type="SUPFAM" id="SSF50969">
    <property type="entry name" value="YVTN repeat-like/Quinoprotein amine dehydrogenase"/>
    <property type="match status" value="1"/>
</dbReference>
<dbReference type="SUPFAM" id="SSF63829">
    <property type="entry name" value="Calcium-dependent phosphotriesterase"/>
    <property type="match status" value="1"/>
</dbReference>
<dbReference type="KEGG" id="pbap:Pla133_35110"/>
<feature type="compositionally biased region" description="Low complexity" evidence="1">
    <location>
        <begin position="44"/>
        <end position="53"/>
    </location>
</feature>
<protein>
    <submittedName>
        <fullName evidence="2">Lactonase, 7-bladed beta-propeller</fullName>
    </submittedName>
</protein>
<evidence type="ECO:0000256" key="1">
    <source>
        <dbReference type="SAM" id="MobiDB-lite"/>
    </source>
</evidence>
<dbReference type="InterPro" id="IPR015943">
    <property type="entry name" value="WD40/YVTN_repeat-like_dom_sf"/>
</dbReference>
<dbReference type="PANTHER" id="PTHR47197">
    <property type="entry name" value="PROTEIN NIRF"/>
    <property type="match status" value="1"/>
</dbReference>
<dbReference type="Gene3D" id="2.130.10.10">
    <property type="entry name" value="YVTN repeat-like/Quinoprotein amine dehydrogenase"/>
    <property type="match status" value="4"/>
</dbReference>
<dbReference type="AlphaFoldDB" id="A0A518BN59"/>
<dbReference type="Proteomes" id="UP000316921">
    <property type="component" value="Chromosome"/>
</dbReference>
<organism evidence="2 3">
    <name type="scientific">Engelhardtia mirabilis</name>
    <dbReference type="NCBI Taxonomy" id="2528011"/>
    <lineage>
        <taxon>Bacteria</taxon>
        <taxon>Pseudomonadati</taxon>
        <taxon>Planctomycetota</taxon>
        <taxon>Planctomycetia</taxon>
        <taxon>Planctomycetia incertae sedis</taxon>
        <taxon>Engelhardtia</taxon>
    </lineage>
</organism>
<evidence type="ECO:0000313" key="2">
    <source>
        <dbReference type="EMBL" id="QDU68414.1"/>
    </source>
</evidence>
<dbReference type="EMBL" id="CP036287">
    <property type="protein sequence ID" value="QDU68414.1"/>
    <property type="molecule type" value="Genomic_DNA"/>
</dbReference>